<dbReference type="InterPro" id="IPR059026">
    <property type="entry name" value="LpqB_N"/>
</dbReference>
<dbReference type="RefSeq" id="WP_126383408.1">
    <property type="nucleotide sequence ID" value="NZ_LR134350.1"/>
</dbReference>
<proteinExistence type="predicted"/>
<name>A0A3S4UZ81_9ACTO</name>
<dbReference type="OrthoDB" id="3226781at2"/>
<organism evidence="2 3">
    <name type="scientific">Actinomyces howellii</name>
    <dbReference type="NCBI Taxonomy" id="52771"/>
    <lineage>
        <taxon>Bacteria</taxon>
        <taxon>Bacillati</taxon>
        <taxon>Actinomycetota</taxon>
        <taxon>Actinomycetes</taxon>
        <taxon>Actinomycetales</taxon>
        <taxon>Actinomycetaceae</taxon>
        <taxon>Actinomyces</taxon>
    </lineage>
</organism>
<dbReference type="PROSITE" id="PS51318">
    <property type="entry name" value="TAT"/>
    <property type="match status" value="1"/>
</dbReference>
<evidence type="ECO:0000313" key="3">
    <source>
        <dbReference type="Proteomes" id="UP000266895"/>
    </source>
</evidence>
<dbReference type="PROSITE" id="PS51257">
    <property type="entry name" value="PROKAR_LIPOPROTEIN"/>
    <property type="match status" value="1"/>
</dbReference>
<keyword evidence="2" id="KW-0449">Lipoprotein</keyword>
<evidence type="ECO:0000259" key="1">
    <source>
        <dbReference type="SMART" id="SM00909"/>
    </source>
</evidence>
<dbReference type="EMBL" id="LR134350">
    <property type="protein sequence ID" value="VEG29930.1"/>
    <property type="molecule type" value="Genomic_DNA"/>
</dbReference>
<reference evidence="2 3" key="1">
    <citation type="submission" date="2018-12" db="EMBL/GenBank/DDBJ databases">
        <authorList>
            <consortium name="Pathogen Informatics"/>
        </authorList>
    </citation>
    <scope>NUCLEOTIDE SEQUENCE [LARGE SCALE GENOMIC DNA]</scope>
    <source>
        <strain evidence="2 3">NCTC11636</strain>
    </source>
</reference>
<evidence type="ECO:0000313" key="2">
    <source>
        <dbReference type="EMBL" id="VEG29930.1"/>
    </source>
</evidence>
<feature type="domain" description="GerMN" evidence="1">
    <location>
        <begin position="213"/>
        <end position="303"/>
    </location>
</feature>
<gene>
    <name evidence="2" type="ORF">NCTC11636_02403</name>
</gene>
<dbReference type="InterPro" id="IPR006311">
    <property type="entry name" value="TAT_signal"/>
</dbReference>
<protein>
    <submittedName>
        <fullName evidence="2">Lipoprotein LpqB</fullName>
    </submittedName>
</protein>
<accession>A0A3S4UZ81</accession>
<keyword evidence="3" id="KW-1185">Reference proteome</keyword>
<sequence>MSARDDAPAGRGGASRRRALAALALGALGLGACAGAPRAGEIGESDVVEVEDSMLVQTAAGPAVDASPEQIVSGFLRACVAGFFDDFATARSFLLTSAAGSWDPAQTVRVYPGSEEPVVTRALDGSVRVEADLLGSVGDYGIFSAADAAGYTATFTLAADAHGQWRIATLPPGVLVPVSGLSSSFRAAALYFLTPDRQRLVPELRWLPRGSLLPDLVEAFVSGPSPWLAGGVVTALPAGAVLEEEVAEPAAGTAVVRLTGGRARVPEEDLPLLVAQLWESLREIDSVSRVSVYLDGELLPQSASLPEVTASPGPLVGMSGGNVVQGTSSTRATLVAAAALGTTGARHPAVGTDGSVYVLSASSLLRAGAGQAAASVILSAGDADAAAGGLLPPVVDRHAWVWTAADGTLTVVNHVGQRPELSVPWLEGRQVIAFDLSAESARCAVRHRSGQDERVSVAVVRRDDDGVPVGLGDPLDLVGAEGAETSSVSWYDTVSVAVLAPHRQDEEVRDVRVLQVAGTTSATVGARGAVAMASDRVGKVMSLTDASNRVWQRSRTTWRVVATDVSDVSYPLV</sequence>
<dbReference type="KEGG" id="ahw:NCTC11636_02403"/>
<dbReference type="SMART" id="SM00909">
    <property type="entry name" value="Germane"/>
    <property type="match status" value="1"/>
</dbReference>
<dbReference type="InterPro" id="IPR019606">
    <property type="entry name" value="GerMN"/>
</dbReference>
<dbReference type="Pfam" id="PF10646">
    <property type="entry name" value="Germane"/>
    <property type="match status" value="1"/>
</dbReference>
<dbReference type="AlphaFoldDB" id="A0A3S4UZ81"/>
<dbReference type="Proteomes" id="UP000266895">
    <property type="component" value="Chromosome"/>
</dbReference>
<dbReference type="Pfam" id="PF25976">
    <property type="entry name" value="LpqB_N"/>
    <property type="match status" value="1"/>
</dbReference>